<dbReference type="OrthoDB" id="629492at2759"/>
<dbReference type="PANTHER" id="PTHR22904:SF523">
    <property type="entry name" value="STRESS-INDUCED-PHOSPHOPROTEIN 1"/>
    <property type="match status" value="1"/>
</dbReference>
<sequence>MAAKIPRDEEGVNPLERGRRLYQRKDYPGALEAFSDAIKVSSGSLLLTALDHRAASYEKLNKLQAALRDSKEMIELNPDLAKGYLRCGKVLQVKGEKDLALKIYERGLRKVKIGVDNDRTVLQSMFNKLRQSFDPGKCLDPLAFLPFELAEMVMHHLEMRDRVICLAVSKSWKSLLEASPKLWTTFDTRTARRSVSLQSLKKHLRRSKYTLDKAVINWRAKFDGAKMEYLMRTCKHLQHLEMDGSGSVIGDSLTNALPLAQNLRTLIISETCHITPKAMLLALKICRETLVKAAFLLAEGRIDNLEPWPRLESMQSFELRVSQSYDRSFFNPQSIVDSIPNARALTLIDCDISHLLPQVDMSQCKHLESLRFGWPCSPRLPLLPPSLRHLNLDKHKCLFLGNNEDEEGVDGNLEPLDLPLLESFDCCKTTIISTTIVTRIIMKSIQAGRLTKLFIGAGSEKWVYHPRDDVGYPASDSVRELSVASMAVSEARIRALVALYPNVRKLDVSKTKITGVAIKEFVSMGVTHLRCVDCYDTSPDAIDFARAQGVVVEARYSPIPRGANTFRDSSWARALEHRI</sequence>
<dbReference type="SUPFAM" id="SSF52047">
    <property type="entry name" value="RNI-like"/>
    <property type="match status" value="1"/>
</dbReference>
<dbReference type="SUPFAM" id="SSF48452">
    <property type="entry name" value="TPR-like"/>
    <property type="match status" value="1"/>
</dbReference>
<dbReference type="HOGENOM" id="CLU_024395_0_1_1"/>
<reference evidence="4 5" key="1">
    <citation type="submission" date="2014-04" db="EMBL/GenBank/DDBJ databases">
        <authorList>
            <consortium name="DOE Joint Genome Institute"/>
            <person name="Kuo A."/>
            <person name="Martino E."/>
            <person name="Perotto S."/>
            <person name="Kohler A."/>
            <person name="Nagy L.G."/>
            <person name="Floudas D."/>
            <person name="Copeland A."/>
            <person name="Barry K.W."/>
            <person name="Cichocki N."/>
            <person name="Veneault-Fourrey C."/>
            <person name="LaButti K."/>
            <person name="Lindquist E.A."/>
            <person name="Lipzen A."/>
            <person name="Lundell T."/>
            <person name="Morin E."/>
            <person name="Murat C."/>
            <person name="Sun H."/>
            <person name="Tunlid A."/>
            <person name="Henrissat B."/>
            <person name="Grigoriev I.V."/>
            <person name="Hibbett D.S."/>
            <person name="Martin F."/>
            <person name="Nordberg H.P."/>
            <person name="Cantor M.N."/>
            <person name="Hua S.X."/>
        </authorList>
    </citation>
    <scope>NUCLEOTIDE SEQUENCE [LARGE SCALE GENOMIC DNA]</scope>
    <source>
        <strain evidence="4 5">Zn</strain>
    </source>
</reference>
<keyword evidence="1" id="KW-0677">Repeat</keyword>
<name>A0A0C3HRN6_OIDMZ</name>
<evidence type="ECO:0000256" key="1">
    <source>
        <dbReference type="ARBA" id="ARBA00022737"/>
    </source>
</evidence>
<evidence type="ECO:0000256" key="2">
    <source>
        <dbReference type="ARBA" id="ARBA00022803"/>
    </source>
</evidence>
<evidence type="ECO:0000259" key="3">
    <source>
        <dbReference type="PROSITE" id="PS50181"/>
    </source>
</evidence>
<gene>
    <name evidence="4" type="ORF">OIDMADRAFT_175838</name>
</gene>
<dbReference type="InterPro" id="IPR001810">
    <property type="entry name" value="F-box_dom"/>
</dbReference>
<evidence type="ECO:0000313" key="5">
    <source>
        <dbReference type="Proteomes" id="UP000054321"/>
    </source>
</evidence>
<organism evidence="4 5">
    <name type="scientific">Oidiodendron maius (strain Zn)</name>
    <dbReference type="NCBI Taxonomy" id="913774"/>
    <lineage>
        <taxon>Eukaryota</taxon>
        <taxon>Fungi</taxon>
        <taxon>Dikarya</taxon>
        <taxon>Ascomycota</taxon>
        <taxon>Pezizomycotina</taxon>
        <taxon>Leotiomycetes</taxon>
        <taxon>Leotiomycetes incertae sedis</taxon>
        <taxon>Myxotrichaceae</taxon>
        <taxon>Oidiodendron</taxon>
    </lineage>
</organism>
<dbReference type="GO" id="GO:0051879">
    <property type="term" value="F:Hsp90 protein binding"/>
    <property type="evidence" value="ECO:0007669"/>
    <property type="project" value="TreeGrafter"/>
</dbReference>
<protein>
    <recommendedName>
        <fullName evidence="3">F-box domain-containing protein</fullName>
    </recommendedName>
</protein>
<evidence type="ECO:0000313" key="4">
    <source>
        <dbReference type="EMBL" id="KIN05670.1"/>
    </source>
</evidence>
<dbReference type="SMART" id="SM00256">
    <property type="entry name" value="FBOX"/>
    <property type="match status" value="1"/>
</dbReference>
<dbReference type="PROSITE" id="PS50181">
    <property type="entry name" value="FBOX"/>
    <property type="match status" value="1"/>
</dbReference>
<dbReference type="Gene3D" id="1.25.40.10">
    <property type="entry name" value="Tetratricopeptide repeat domain"/>
    <property type="match status" value="1"/>
</dbReference>
<accession>A0A0C3HRN6</accession>
<dbReference type="InterPro" id="IPR011990">
    <property type="entry name" value="TPR-like_helical_dom_sf"/>
</dbReference>
<keyword evidence="5" id="KW-1185">Reference proteome</keyword>
<dbReference type="AlphaFoldDB" id="A0A0C3HRN6"/>
<dbReference type="SUPFAM" id="SSF81383">
    <property type="entry name" value="F-box domain"/>
    <property type="match status" value="1"/>
</dbReference>
<dbReference type="InterPro" id="IPR032675">
    <property type="entry name" value="LRR_dom_sf"/>
</dbReference>
<dbReference type="InterPro" id="IPR036047">
    <property type="entry name" value="F-box-like_dom_sf"/>
</dbReference>
<feature type="domain" description="F-box" evidence="3">
    <location>
        <begin position="139"/>
        <end position="186"/>
    </location>
</feature>
<proteinExistence type="predicted"/>
<dbReference type="STRING" id="913774.A0A0C3HRN6"/>
<dbReference type="PANTHER" id="PTHR22904">
    <property type="entry name" value="TPR REPEAT CONTAINING PROTEIN"/>
    <property type="match status" value="1"/>
</dbReference>
<reference evidence="5" key="2">
    <citation type="submission" date="2015-01" db="EMBL/GenBank/DDBJ databases">
        <title>Evolutionary Origins and Diversification of the Mycorrhizal Mutualists.</title>
        <authorList>
            <consortium name="DOE Joint Genome Institute"/>
            <consortium name="Mycorrhizal Genomics Consortium"/>
            <person name="Kohler A."/>
            <person name="Kuo A."/>
            <person name="Nagy L.G."/>
            <person name="Floudas D."/>
            <person name="Copeland A."/>
            <person name="Barry K.W."/>
            <person name="Cichocki N."/>
            <person name="Veneault-Fourrey C."/>
            <person name="LaButti K."/>
            <person name="Lindquist E.A."/>
            <person name="Lipzen A."/>
            <person name="Lundell T."/>
            <person name="Morin E."/>
            <person name="Murat C."/>
            <person name="Riley R."/>
            <person name="Ohm R."/>
            <person name="Sun H."/>
            <person name="Tunlid A."/>
            <person name="Henrissat B."/>
            <person name="Grigoriev I.V."/>
            <person name="Hibbett D.S."/>
            <person name="Martin F."/>
        </authorList>
    </citation>
    <scope>NUCLEOTIDE SEQUENCE [LARGE SCALE GENOMIC DNA]</scope>
    <source>
        <strain evidence="5">Zn</strain>
    </source>
</reference>
<dbReference type="InParanoid" id="A0A0C3HRN6"/>
<dbReference type="EMBL" id="KN832871">
    <property type="protein sequence ID" value="KIN05670.1"/>
    <property type="molecule type" value="Genomic_DNA"/>
</dbReference>
<dbReference type="Gene3D" id="3.80.10.10">
    <property type="entry name" value="Ribonuclease Inhibitor"/>
    <property type="match status" value="2"/>
</dbReference>
<dbReference type="Pfam" id="PF12937">
    <property type="entry name" value="F-box-like"/>
    <property type="match status" value="1"/>
</dbReference>
<keyword evidence="2" id="KW-0802">TPR repeat</keyword>
<dbReference type="Proteomes" id="UP000054321">
    <property type="component" value="Unassembled WGS sequence"/>
</dbReference>